<sequence length="161" mass="17703">MILVGGLANPSSSKMVQVVAWVPSSMAPNGEEAAILAEQTVRDAVFELSEKKEIERLKRLNWAPNAIGLPYGDVGFSVYKQLYQMTAGYTPDLQPAPSFMNVNEQVYGPLFLGNPIATGSPQDLAEKLPSWVYTYDPGSYGERPRAVYNSYATHLFIEPAQ</sequence>
<reference evidence="1" key="1">
    <citation type="submission" date="2019-02" db="EMBL/GenBank/DDBJ databases">
        <authorList>
            <consortium name="Genoscope - CEA"/>
            <person name="William W."/>
        </authorList>
    </citation>
    <scope>NUCLEOTIDE SEQUENCE [LARGE SCALE GENOMIC DNA]</scope>
    <source>
        <strain evidence="1">YSy11</strain>
    </source>
</reference>
<dbReference type="EMBL" id="LR215729">
    <property type="protein sequence ID" value="VEV96047.1"/>
    <property type="molecule type" value="Genomic_DNA"/>
</dbReference>
<accession>A0A653DZY3</accession>
<proteinExistence type="predicted"/>
<gene>
    <name evidence="1" type="ORF">PMYSY11_1000</name>
</gene>
<organism evidence="1">
    <name type="scientific">Pseudomonas marincola</name>
    <dbReference type="NCBI Taxonomy" id="437900"/>
    <lineage>
        <taxon>Bacteria</taxon>
        <taxon>Pseudomonadati</taxon>
        <taxon>Pseudomonadota</taxon>
        <taxon>Gammaproteobacteria</taxon>
        <taxon>Pseudomonadales</taxon>
        <taxon>Pseudomonadaceae</taxon>
        <taxon>Pseudomonas</taxon>
    </lineage>
</organism>
<evidence type="ECO:0000313" key="1">
    <source>
        <dbReference type="EMBL" id="VEV96047.1"/>
    </source>
</evidence>
<name>A0A653DZY3_9PSED</name>
<protein>
    <submittedName>
        <fullName evidence="1">Uncharacterized protein</fullName>
    </submittedName>
</protein>
<dbReference type="AlphaFoldDB" id="A0A653DZY3"/>